<protein>
    <submittedName>
        <fullName evidence="3">5-deoxyglucuronate isomerase</fullName>
    </submittedName>
</protein>
<accession>A0A147ER51</accession>
<feature type="region of interest" description="Disordered" evidence="2">
    <location>
        <begin position="305"/>
        <end position="343"/>
    </location>
</feature>
<dbReference type="GO" id="GO:0008880">
    <property type="term" value="F:glucuronate isomerase activity"/>
    <property type="evidence" value="ECO:0007669"/>
    <property type="project" value="InterPro"/>
</dbReference>
<dbReference type="PANTHER" id="PTHR39193:SF1">
    <property type="entry name" value="5-DEOXY-GLUCURONATE ISOMERASE"/>
    <property type="match status" value="1"/>
</dbReference>
<feature type="compositionally biased region" description="Low complexity" evidence="2">
    <location>
        <begin position="319"/>
        <end position="343"/>
    </location>
</feature>
<dbReference type="InterPro" id="IPR011051">
    <property type="entry name" value="RmlC_Cupin_sf"/>
</dbReference>
<evidence type="ECO:0000256" key="1">
    <source>
        <dbReference type="ARBA" id="ARBA00023235"/>
    </source>
</evidence>
<dbReference type="GO" id="GO:0019310">
    <property type="term" value="P:inositol catabolic process"/>
    <property type="evidence" value="ECO:0007669"/>
    <property type="project" value="InterPro"/>
</dbReference>
<organism evidence="3 4">
    <name type="scientific">Leucobacter chromiiresistens</name>
    <dbReference type="NCBI Taxonomy" id="1079994"/>
    <lineage>
        <taxon>Bacteria</taxon>
        <taxon>Bacillati</taxon>
        <taxon>Actinomycetota</taxon>
        <taxon>Actinomycetes</taxon>
        <taxon>Micrococcales</taxon>
        <taxon>Microbacteriaceae</taxon>
        <taxon>Leucobacter</taxon>
    </lineage>
</organism>
<proteinExistence type="predicted"/>
<dbReference type="SUPFAM" id="SSF51182">
    <property type="entry name" value="RmlC-like cupins"/>
    <property type="match status" value="1"/>
</dbReference>
<evidence type="ECO:0000313" key="3">
    <source>
        <dbReference type="EMBL" id="KTR87022.1"/>
    </source>
</evidence>
<keyword evidence="1 3" id="KW-0413">Isomerase</keyword>
<dbReference type="InterPro" id="IPR024203">
    <property type="entry name" value="Deoxy-glucuronate_isom_IolB"/>
</dbReference>
<evidence type="ECO:0000313" key="4">
    <source>
        <dbReference type="Proteomes" id="UP000070810"/>
    </source>
</evidence>
<evidence type="ECO:0000256" key="2">
    <source>
        <dbReference type="SAM" id="MobiDB-lite"/>
    </source>
</evidence>
<name>A0A147ER51_9MICO</name>
<dbReference type="InterPro" id="IPR014710">
    <property type="entry name" value="RmlC-like_jellyroll"/>
</dbReference>
<dbReference type="AlphaFoldDB" id="A0A147ER51"/>
<dbReference type="NCBIfam" id="TIGR04378">
    <property type="entry name" value="myo_inos_iolB"/>
    <property type="match status" value="1"/>
</dbReference>
<dbReference type="PATRIC" id="fig|1079994.3.peg.16"/>
<dbReference type="Proteomes" id="UP000070810">
    <property type="component" value="Unassembled WGS sequence"/>
</dbReference>
<dbReference type="OrthoDB" id="9799936at2"/>
<reference evidence="3 4" key="1">
    <citation type="journal article" date="2016" name="Front. Microbiol.">
        <title>Genomic Resource of Rice Seed Associated Bacteria.</title>
        <authorList>
            <person name="Midha S."/>
            <person name="Bansal K."/>
            <person name="Sharma S."/>
            <person name="Kumar N."/>
            <person name="Patil P.P."/>
            <person name="Chaudhry V."/>
            <person name="Patil P.B."/>
        </authorList>
    </citation>
    <scope>NUCLEOTIDE SEQUENCE [LARGE SCALE GENOMIC DNA]</scope>
    <source>
        <strain evidence="3 4">NS354</strain>
    </source>
</reference>
<dbReference type="RefSeq" id="WP_058592878.1">
    <property type="nucleotide sequence ID" value="NZ_LDRK01000010.1"/>
</dbReference>
<dbReference type="Pfam" id="PF04962">
    <property type="entry name" value="KduI"/>
    <property type="match status" value="1"/>
</dbReference>
<dbReference type="PANTHER" id="PTHR39193">
    <property type="entry name" value="5-DEOXY-GLUCURONATE ISOMERASE"/>
    <property type="match status" value="1"/>
</dbReference>
<comment type="caution">
    <text evidence="3">The sequence shown here is derived from an EMBL/GenBank/DDBJ whole genome shotgun (WGS) entry which is preliminary data.</text>
</comment>
<sequence length="343" mass="36713">MTHDAQQTAPAGRWFHRRGELAEGGWESVVDERIPGWEHTGARVARLGEGDAIALDGTGVERLIVPLSGSFAVTYREGDAADIAVDLAGRASVFDGPTDVLYLSSIATAEVTATAAPAGEARFLVATSPVPAGDPDLVRPSRHLAADDVPVELRGAGASSRQVHNFGRKESLDAARFIVVEVITPAENWSSYPPHKHDEHIPGHESQLEEIYYFEVAPTRDAPAGVDPERAFGMFSTYSSPAGPIEIDAQVRTGDIALVPHGYHGPAVAAPGYDMYYLNVMAGPDPERSWLISDDPAHGWVRDTWEDQQLDPRLPFTPKPTTGAPKTGAAAVGAPTTETEQAR</sequence>
<dbReference type="EMBL" id="LDRK01000010">
    <property type="protein sequence ID" value="KTR87022.1"/>
    <property type="molecule type" value="Genomic_DNA"/>
</dbReference>
<dbReference type="Gene3D" id="2.60.120.10">
    <property type="entry name" value="Jelly Rolls"/>
    <property type="match status" value="2"/>
</dbReference>
<keyword evidence="4" id="KW-1185">Reference proteome</keyword>
<dbReference type="InterPro" id="IPR021120">
    <property type="entry name" value="KduI/IolB_isomerase"/>
</dbReference>
<gene>
    <name evidence="3" type="ORF">NS354_01610</name>
</gene>